<reference evidence="1 2" key="1">
    <citation type="journal article" date="2019" name="Microbiol. Resour. Announc.">
        <title>Complete Genome Sequence of Xanthomonas Phage Pagan.</title>
        <authorList>
            <person name="Russo M."/>
            <person name="Le T."/>
            <person name="Moreland R."/>
            <person name="Gonzalez C.F."/>
            <person name="Liu M."/>
            <person name="Ramsey J."/>
        </authorList>
    </citation>
    <scope>NUCLEOTIDE SEQUENCE [LARGE SCALE GENOMIC DNA]</scope>
</reference>
<reference evidence="2" key="2">
    <citation type="submission" date="2019-05" db="EMBL/GenBank/DDBJ databases">
        <title>The Complete Genome of Xanthomonas Phage Pagan.</title>
        <authorList>
            <person name="Russo M."/>
            <person name="Le T."/>
            <person name="Moreland R."/>
            <person name="Gonzalez C."/>
            <person name="Liu M."/>
            <person name="Ramsey J."/>
        </authorList>
    </citation>
    <scope>NUCLEOTIDE SEQUENCE [LARGE SCALE GENOMIC DNA]</scope>
</reference>
<accession>A0A5B9N9V4</accession>
<name>A0A5B9N9V4_9CAUD</name>
<dbReference type="Proteomes" id="UP000323559">
    <property type="component" value="Segment"/>
</dbReference>
<keyword evidence="2" id="KW-1185">Reference proteome</keyword>
<gene>
    <name evidence="1" type="ORF">CPT_Pagan_002</name>
</gene>
<protein>
    <submittedName>
        <fullName evidence="1">Uncharacterized protein</fullName>
    </submittedName>
</protein>
<evidence type="ECO:0000313" key="2">
    <source>
        <dbReference type="Proteomes" id="UP000323559"/>
    </source>
</evidence>
<organism evidence="1 2">
    <name type="scientific">Xanthomonas phage Pagan</name>
    <dbReference type="NCBI Taxonomy" id="2591104"/>
    <lineage>
        <taxon>Viruses</taxon>
        <taxon>Duplodnaviria</taxon>
        <taxon>Heunggongvirae</taxon>
        <taxon>Uroviricota</taxon>
        <taxon>Caudoviricetes</taxon>
        <taxon>Autographivirales</taxon>
        <taxon>Autonotataviridae</taxon>
        <taxon>Gujervirinae</taxon>
        <taxon>Pradovirus</taxon>
        <taxon>Pradovirus pagan</taxon>
        <taxon>Pradovirus Xc10</taxon>
    </lineage>
</organism>
<evidence type="ECO:0000313" key="1">
    <source>
        <dbReference type="EMBL" id="QEG09605.1"/>
    </source>
</evidence>
<dbReference type="EMBL" id="MK903278">
    <property type="protein sequence ID" value="QEG09605.1"/>
    <property type="molecule type" value="Genomic_DNA"/>
</dbReference>
<proteinExistence type="predicted"/>
<sequence>MSHPLGQRLTPALQRGKLIRKSSDLGRSGAANKWAKGTWVLVVRDARSYRTTLDSKPTVSYDVGK</sequence>